<accession>A0ABS0T815</accession>
<dbReference type="InterPro" id="IPR010693">
    <property type="entry name" value="Divergent_4Fe-4S_mono-cluster"/>
</dbReference>
<proteinExistence type="predicted"/>
<dbReference type="Gene3D" id="3.30.70.20">
    <property type="match status" value="1"/>
</dbReference>
<organism evidence="2 3">
    <name type="scientific">Staphylococcus canis</name>
    <dbReference type="NCBI Taxonomy" id="2724942"/>
    <lineage>
        <taxon>Bacteria</taxon>
        <taxon>Bacillati</taxon>
        <taxon>Bacillota</taxon>
        <taxon>Bacilli</taxon>
        <taxon>Bacillales</taxon>
        <taxon>Staphylococcaceae</taxon>
        <taxon>Staphylococcus</taxon>
    </lineage>
</organism>
<evidence type="ECO:0000259" key="1">
    <source>
        <dbReference type="Pfam" id="PF06902"/>
    </source>
</evidence>
<protein>
    <recommendedName>
        <fullName evidence="1">Divergent 4Fe-4S mono-cluster domain-containing protein</fullName>
    </recommendedName>
</protein>
<dbReference type="EMBL" id="JABANU010000008">
    <property type="protein sequence ID" value="MBI5974868.1"/>
    <property type="molecule type" value="Genomic_DNA"/>
</dbReference>
<evidence type="ECO:0000313" key="2">
    <source>
        <dbReference type="EMBL" id="MBI5974868.1"/>
    </source>
</evidence>
<keyword evidence="3" id="KW-1185">Reference proteome</keyword>
<dbReference type="Proteomes" id="UP000751852">
    <property type="component" value="Unassembled WGS sequence"/>
</dbReference>
<comment type="caution">
    <text evidence="2">The sequence shown here is derived from an EMBL/GenBank/DDBJ whole genome shotgun (WGS) entry which is preliminary data.</text>
</comment>
<name>A0ABS0T815_9STAP</name>
<sequence>MAKRYTSDDIDVFYDIKRCIHAAECIKNSPEVFDTTKRPWIDPTQSDADSIANTIEKCPSGALTYERKDGKPNEKHDHTEITMGDDNNIYVRGEATIKWNDNTIFVNRAILKGGNNINEYPFYTLEDKKQ</sequence>
<gene>
    <name evidence="2" type="ORF">HHH54_04535</name>
</gene>
<evidence type="ECO:0000313" key="3">
    <source>
        <dbReference type="Proteomes" id="UP000751852"/>
    </source>
</evidence>
<dbReference type="Pfam" id="PF06902">
    <property type="entry name" value="Fer4_19"/>
    <property type="match status" value="1"/>
</dbReference>
<feature type="domain" description="Divergent 4Fe-4S mono-cluster" evidence="1">
    <location>
        <begin position="5"/>
        <end position="67"/>
    </location>
</feature>
<reference evidence="2 3" key="1">
    <citation type="submission" date="2020-04" db="EMBL/GenBank/DDBJ databases">
        <title>Staphylococcus species from domestic dog.</title>
        <authorList>
            <person name="Paterson G.K."/>
        </authorList>
    </citation>
    <scope>NUCLEOTIDE SEQUENCE [LARGE SCALE GENOMIC DNA]</scope>
    <source>
        <strain evidence="2 3">H16/1A</strain>
    </source>
</reference>